<reference evidence="3" key="1">
    <citation type="submission" date="2019-03" db="EMBL/GenBank/DDBJ databases">
        <title>Lake Tanganyika Metagenome-Assembled Genomes (MAGs).</title>
        <authorList>
            <person name="Tran P."/>
        </authorList>
    </citation>
    <scope>NUCLEOTIDE SEQUENCE</scope>
    <source>
        <strain evidence="3">M_DeepCast_400m_m2_100</strain>
    </source>
</reference>
<feature type="signal peptide" evidence="1">
    <location>
        <begin position="1"/>
        <end position="23"/>
    </location>
</feature>
<evidence type="ECO:0000313" key="3">
    <source>
        <dbReference type="EMBL" id="MBM3316315.1"/>
    </source>
</evidence>
<dbReference type="Gene3D" id="3.40.50.12140">
    <property type="entry name" value="Domain of unknown function DUF4159"/>
    <property type="match status" value="1"/>
</dbReference>
<evidence type="ECO:0000259" key="2">
    <source>
        <dbReference type="Pfam" id="PF13709"/>
    </source>
</evidence>
<evidence type="ECO:0000256" key="1">
    <source>
        <dbReference type="SAM" id="SignalP"/>
    </source>
</evidence>
<keyword evidence="1" id="KW-0732">Signal</keyword>
<proteinExistence type="predicted"/>
<organism evidence="3 4">
    <name type="scientific">Eiseniibacteriota bacterium</name>
    <dbReference type="NCBI Taxonomy" id="2212470"/>
    <lineage>
        <taxon>Bacteria</taxon>
        <taxon>Candidatus Eiseniibacteriota</taxon>
    </lineage>
</organism>
<gene>
    <name evidence="3" type="ORF">FJY75_00540</name>
</gene>
<dbReference type="Proteomes" id="UP000748308">
    <property type="component" value="Unassembled WGS sequence"/>
</dbReference>
<sequence>MRRLRNGLLLFVAAGLGVVAPGAGTEAAPGLVLARLKYGGGGDWYSNPSSLPNLARAVAERTTIPVARYAEAQVAPLDESLYEYPLLYMNGHGQVRLTEGEAVRLRRYLLDGGFLWADDNYGMDESFRAMVRQLFPDRALVEVPFDHPIYRSLYDFDNGPPKIHEHDGKPPQGLGIFDRGRLVVFYTYEADIGDGLEDEGVHDDPPETREAAMRMALNIVVHALVGGAD</sequence>
<accession>A0A937X710</accession>
<feature type="domain" description="DUF4159" evidence="2">
    <location>
        <begin position="33"/>
        <end position="224"/>
    </location>
</feature>
<comment type="caution">
    <text evidence="3">The sequence shown here is derived from an EMBL/GenBank/DDBJ whole genome shotgun (WGS) entry which is preliminary data.</text>
</comment>
<dbReference type="EMBL" id="VGIY01000005">
    <property type="protein sequence ID" value="MBM3316315.1"/>
    <property type="molecule type" value="Genomic_DNA"/>
</dbReference>
<feature type="chain" id="PRO_5037185229" evidence="1">
    <location>
        <begin position="24"/>
        <end position="229"/>
    </location>
</feature>
<evidence type="ECO:0000313" key="4">
    <source>
        <dbReference type="Proteomes" id="UP000748308"/>
    </source>
</evidence>
<dbReference type="AlphaFoldDB" id="A0A937X710"/>
<dbReference type="Pfam" id="PF13709">
    <property type="entry name" value="DUF4159"/>
    <property type="match status" value="1"/>
</dbReference>
<protein>
    <submittedName>
        <fullName evidence="3">DUF4159 domain-containing protein</fullName>
    </submittedName>
</protein>
<name>A0A937X710_UNCEI</name>
<dbReference type="InterPro" id="IPR025297">
    <property type="entry name" value="DUF4159"/>
</dbReference>